<dbReference type="Proteomes" id="UP001152622">
    <property type="component" value="Chromosome 24"/>
</dbReference>
<feature type="region of interest" description="Disordered" evidence="1">
    <location>
        <begin position="104"/>
        <end position="145"/>
    </location>
</feature>
<comment type="caution">
    <text evidence="2">The sequence shown here is derived from an EMBL/GenBank/DDBJ whole genome shotgun (WGS) entry which is preliminary data.</text>
</comment>
<dbReference type="AlphaFoldDB" id="A0A9Q1E6T9"/>
<dbReference type="EMBL" id="JAINUF010000024">
    <property type="protein sequence ID" value="KAJ8333232.1"/>
    <property type="molecule type" value="Genomic_DNA"/>
</dbReference>
<feature type="region of interest" description="Disordered" evidence="1">
    <location>
        <begin position="1"/>
        <end position="28"/>
    </location>
</feature>
<accession>A0A9Q1E6T9</accession>
<protein>
    <submittedName>
        <fullName evidence="2">Uncharacterized protein</fullName>
    </submittedName>
</protein>
<feature type="region of interest" description="Disordered" evidence="1">
    <location>
        <begin position="57"/>
        <end position="76"/>
    </location>
</feature>
<gene>
    <name evidence="2" type="ORF">SKAU_G00421280</name>
</gene>
<sequence>MRAAIPLSQKGGGLRSWGPPVHHQETPPPLYREAFKLQERNPVPSCIQLHHRDLSAKPDKFKHEESLGKWKSGDMQRDMEERLGKGLLPEFGPSPPPLLRIECRKQALRKGAHSGPSQRQLFQPTQRSSSRHSKPEGPSAPPSGL</sequence>
<evidence type="ECO:0000313" key="3">
    <source>
        <dbReference type="Proteomes" id="UP001152622"/>
    </source>
</evidence>
<proteinExistence type="predicted"/>
<feature type="compositionally biased region" description="Polar residues" evidence="1">
    <location>
        <begin position="115"/>
        <end position="128"/>
    </location>
</feature>
<name>A0A9Q1E6T9_SYNKA</name>
<evidence type="ECO:0000256" key="1">
    <source>
        <dbReference type="SAM" id="MobiDB-lite"/>
    </source>
</evidence>
<organism evidence="2 3">
    <name type="scientific">Synaphobranchus kaupii</name>
    <name type="common">Kaup's arrowtooth eel</name>
    <dbReference type="NCBI Taxonomy" id="118154"/>
    <lineage>
        <taxon>Eukaryota</taxon>
        <taxon>Metazoa</taxon>
        <taxon>Chordata</taxon>
        <taxon>Craniata</taxon>
        <taxon>Vertebrata</taxon>
        <taxon>Euteleostomi</taxon>
        <taxon>Actinopterygii</taxon>
        <taxon>Neopterygii</taxon>
        <taxon>Teleostei</taxon>
        <taxon>Anguilliformes</taxon>
        <taxon>Synaphobranchidae</taxon>
        <taxon>Synaphobranchus</taxon>
    </lineage>
</organism>
<reference evidence="2" key="1">
    <citation type="journal article" date="2023" name="Science">
        <title>Genome structures resolve the early diversification of teleost fishes.</title>
        <authorList>
            <person name="Parey E."/>
            <person name="Louis A."/>
            <person name="Montfort J."/>
            <person name="Bouchez O."/>
            <person name="Roques C."/>
            <person name="Iampietro C."/>
            <person name="Lluch J."/>
            <person name="Castinel A."/>
            <person name="Donnadieu C."/>
            <person name="Desvignes T."/>
            <person name="Floi Bucao C."/>
            <person name="Jouanno E."/>
            <person name="Wen M."/>
            <person name="Mejri S."/>
            <person name="Dirks R."/>
            <person name="Jansen H."/>
            <person name="Henkel C."/>
            <person name="Chen W.J."/>
            <person name="Zahm M."/>
            <person name="Cabau C."/>
            <person name="Klopp C."/>
            <person name="Thompson A.W."/>
            <person name="Robinson-Rechavi M."/>
            <person name="Braasch I."/>
            <person name="Lecointre G."/>
            <person name="Bobe J."/>
            <person name="Postlethwait J.H."/>
            <person name="Berthelot C."/>
            <person name="Roest Crollius H."/>
            <person name="Guiguen Y."/>
        </authorList>
    </citation>
    <scope>NUCLEOTIDE SEQUENCE</scope>
    <source>
        <strain evidence="2">WJC10195</strain>
    </source>
</reference>
<evidence type="ECO:0000313" key="2">
    <source>
        <dbReference type="EMBL" id="KAJ8333232.1"/>
    </source>
</evidence>
<keyword evidence="3" id="KW-1185">Reference proteome</keyword>